<keyword evidence="13" id="KW-1185">Reference proteome</keyword>
<gene>
    <name evidence="12" type="ORF">C7H09_16615</name>
</gene>
<dbReference type="PROSITE" id="PS51755">
    <property type="entry name" value="OMPR_PHOB"/>
    <property type="match status" value="1"/>
</dbReference>
<dbReference type="EMBL" id="PXNP01000104">
    <property type="protein sequence ID" value="PSF05221.1"/>
    <property type="molecule type" value="Genomic_DNA"/>
</dbReference>
<dbReference type="InterPro" id="IPR039420">
    <property type="entry name" value="WalR-like"/>
</dbReference>
<keyword evidence="2" id="KW-0963">Cytoplasm</keyword>
<dbReference type="PANTHER" id="PTHR48111:SF39">
    <property type="entry name" value="TRANSCRIPTIONAL REGULATORY PROTEIN CPXR"/>
    <property type="match status" value="1"/>
</dbReference>
<feature type="domain" description="Response regulatory" evidence="10">
    <location>
        <begin position="10"/>
        <end position="123"/>
    </location>
</feature>
<dbReference type="GO" id="GO:0000156">
    <property type="term" value="F:phosphorelay response regulator activity"/>
    <property type="evidence" value="ECO:0007669"/>
    <property type="project" value="TreeGrafter"/>
</dbReference>
<dbReference type="InterPro" id="IPR001867">
    <property type="entry name" value="OmpR/PhoB-type_DNA-bd"/>
</dbReference>
<evidence type="ECO:0000256" key="7">
    <source>
        <dbReference type="ARBA" id="ARBA00023163"/>
    </source>
</evidence>
<name>A0A2T1K503_9GAMM</name>
<dbReference type="GO" id="GO:0005829">
    <property type="term" value="C:cytosol"/>
    <property type="evidence" value="ECO:0007669"/>
    <property type="project" value="TreeGrafter"/>
</dbReference>
<proteinExistence type="predicted"/>
<dbReference type="Proteomes" id="UP000239866">
    <property type="component" value="Unassembled WGS sequence"/>
</dbReference>
<comment type="subcellular location">
    <subcellularLocation>
        <location evidence="1">Cytoplasm</location>
    </subcellularLocation>
</comment>
<dbReference type="Pfam" id="PF00072">
    <property type="entry name" value="Response_reg"/>
    <property type="match status" value="1"/>
</dbReference>
<keyword evidence="4" id="KW-0902">Two-component regulatory system</keyword>
<evidence type="ECO:0000259" key="10">
    <source>
        <dbReference type="PROSITE" id="PS50110"/>
    </source>
</evidence>
<dbReference type="InterPro" id="IPR001789">
    <property type="entry name" value="Sig_transdc_resp-reg_receiver"/>
</dbReference>
<dbReference type="PANTHER" id="PTHR48111">
    <property type="entry name" value="REGULATOR OF RPOS"/>
    <property type="match status" value="1"/>
</dbReference>
<feature type="modified residue" description="4-aspartylphosphate" evidence="8">
    <location>
        <position position="59"/>
    </location>
</feature>
<dbReference type="SUPFAM" id="SSF46894">
    <property type="entry name" value="C-terminal effector domain of the bipartite response regulators"/>
    <property type="match status" value="1"/>
</dbReference>
<dbReference type="InterPro" id="IPR011006">
    <property type="entry name" value="CheY-like_superfamily"/>
</dbReference>
<dbReference type="AlphaFoldDB" id="A0A2T1K503"/>
<keyword evidence="3 8" id="KW-0597">Phosphoprotein</keyword>
<dbReference type="GO" id="GO:0006355">
    <property type="term" value="P:regulation of DNA-templated transcription"/>
    <property type="evidence" value="ECO:0007669"/>
    <property type="project" value="InterPro"/>
</dbReference>
<evidence type="ECO:0000256" key="5">
    <source>
        <dbReference type="ARBA" id="ARBA00023015"/>
    </source>
</evidence>
<evidence type="ECO:0000256" key="3">
    <source>
        <dbReference type="ARBA" id="ARBA00022553"/>
    </source>
</evidence>
<dbReference type="CDD" id="cd00383">
    <property type="entry name" value="trans_reg_C"/>
    <property type="match status" value="1"/>
</dbReference>
<dbReference type="SMART" id="SM00448">
    <property type="entry name" value="REC"/>
    <property type="match status" value="1"/>
</dbReference>
<evidence type="ECO:0000259" key="11">
    <source>
        <dbReference type="PROSITE" id="PS51755"/>
    </source>
</evidence>
<dbReference type="RefSeq" id="WP_106764808.1">
    <property type="nucleotide sequence ID" value="NZ_PXNP01000104.1"/>
</dbReference>
<dbReference type="Gene3D" id="6.10.250.690">
    <property type="match status" value="1"/>
</dbReference>
<keyword evidence="7" id="KW-0804">Transcription</keyword>
<keyword evidence="5" id="KW-0805">Transcription regulation</keyword>
<dbReference type="PROSITE" id="PS50110">
    <property type="entry name" value="RESPONSE_REGULATORY"/>
    <property type="match status" value="1"/>
</dbReference>
<feature type="domain" description="OmpR/PhoB-type" evidence="11">
    <location>
        <begin position="136"/>
        <end position="234"/>
    </location>
</feature>
<evidence type="ECO:0000256" key="6">
    <source>
        <dbReference type="ARBA" id="ARBA00023125"/>
    </source>
</evidence>
<dbReference type="InterPro" id="IPR016032">
    <property type="entry name" value="Sig_transdc_resp-reg_C-effctor"/>
</dbReference>
<dbReference type="InterPro" id="IPR036388">
    <property type="entry name" value="WH-like_DNA-bd_sf"/>
</dbReference>
<dbReference type="OrthoDB" id="9802426at2"/>
<evidence type="ECO:0000313" key="13">
    <source>
        <dbReference type="Proteomes" id="UP000239866"/>
    </source>
</evidence>
<organism evidence="12 13">
    <name type="scientific">Marinobacter fuscus</name>
    <dbReference type="NCBI Taxonomy" id="2109942"/>
    <lineage>
        <taxon>Bacteria</taxon>
        <taxon>Pseudomonadati</taxon>
        <taxon>Pseudomonadota</taxon>
        <taxon>Gammaproteobacteria</taxon>
        <taxon>Pseudomonadales</taxon>
        <taxon>Marinobacteraceae</taxon>
        <taxon>Marinobacter</taxon>
    </lineage>
</organism>
<evidence type="ECO:0000256" key="2">
    <source>
        <dbReference type="ARBA" id="ARBA00022490"/>
    </source>
</evidence>
<evidence type="ECO:0000256" key="4">
    <source>
        <dbReference type="ARBA" id="ARBA00023012"/>
    </source>
</evidence>
<protein>
    <submittedName>
        <fullName evidence="12">DNA-binding response regulator</fullName>
    </submittedName>
</protein>
<keyword evidence="6 9" id="KW-0238">DNA-binding</keyword>
<accession>A0A2T1K503</accession>
<dbReference type="Gene3D" id="3.40.50.2300">
    <property type="match status" value="1"/>
</dbReference>
<dbReference type="Gene3D" id="1.10.10.10">
    <property type="entry name" value="Winged helix-like DNA-binding domain superfamily/Winged helix DNA-binding domain"/>
    <property type="match status" value="1"/>
</dbReference>
<comment type="caution">
    <text evidence="12">The sequence shown here is derived from an EMBL/GenBank/DDBJ whole genome shotgun (WGS) entry which is preliminary data.</text>
</comment>
<evidence type="ECO:0000256" key="9">
    <source>
        <dbReference type="PROSITE-ProRule" id="PRU01091"/>
    </source>
</evidence>
<evidence type="ECO:0000256" key="1">
    <source>
        <dbReference type="ARBA" id="ARBA00004496"/>
    </source>
</evidence>
<dbReference type="Pfam" id="PF00486">
    <property type="entry name" value="Trans_reg_C"/>
    <property type="match status" value="1"/>
</dbReference>
<dbReference type="SMART" id="SM00862">
    <property type="entry name" value="Trans_reg_C"/>
    <property type="match status" value="1"/>
</dbReference>
<dbReference type="SUPFAM" id="SSF52172">
    <property type="entry name" value="CheY-like"/>
    <property type="match status" value="1"/>
</dbReference>
<reference evidence="12 13" key="1">
    <citation type="submission" date="2018-03" db="EMBL/GenBank/DDBJ databases">
        <title>Marinobacter brunus sp. nov., a marine bacterium of Gamma-proteobacteria isolated from the surface seawater of the South China Sea.</title>
        <authorList>
            <person name="Cheng H."/>
            <person name="Wu Y.-H."/>
            <person name="Xamxidin M."/>
            <person name="Xu X.-W."/>
        </authorList>
    </citation>
    <scope>NUCLEOTIDE SEQUENCE [LARGE SCALE GENOMIC DNA]</scope>
    <source>
        <strain evidence="12 13">NH169-3</strain>
    </source>
</reference>
<feature type="DNA-binding region" description="OmpR/PhoB-type" evidence="9">
    <location>
        <begin position="136"/>
        <end position="234"/>
    </location>
</feature>
<evidence type="ECO:0000256" key="8">
    <source>
        <dbReference type="PROSITE-ProRule" id="PRU00169"/>
    </source>
</evidence>
<sequence length="234" mass="26412">MSVLACQKPRILIVEDDRALNEQLSGLLEARGYQVEQSFEGDQALVAALGQKLDLILLDVLLPNLNGFQVLERLRKMRRTPVMMLTACGAEQDRITGFQQGADDYLPKPFSFTELILRIEALLRRTIGAGDQRSDPPCLTMGDLALDRNCLSVLFAGQPVELTPIQFRLLWILVLHQGEVLSKPYLYPLVLEKEFSRYDRSLDMHLSRVRRKLTGAGMAADRLQTVHGKGYVFQ</sequence>
<dbReference type="GO" id="GO:0000976">
    <property type="term" value="F:transcription cis-regulatory region binding"/>
    <property type="evidence" value="ECO:0007669"/>
    <property type="project" value="TreeGrafter"/>
</dbReference>
<dbReference type="GO" id="GO:0032993">
    <property type="term" value="C:protein-DNA complex"/>
    <property type="evidence" value="ECO:0007669"/>
    <property type="project" value="TreeGrafter"/>
</dbReference>
<evidence type="ECO:0000313" key="12">
    <source>
        <dbReference type="EMBL" id="PSF05221.1"/>
    </source>
</evidence>